<dbReference type="Pfam" id="PF01203">
    <property type="entry name" value="T2SSN"/>
    <property type="match status" value="1"/>
</dbReference>
<keyword evidence="4" id="KW-0813">Transport</keyword>
<proteinExistence type="inferred from homology"/>
<keyword evidence="5" id="KW-1003">Cell membrane</keyword>
<keyword evidence="9" id="KW-0472">Membrane</keyword>
<gene>
    <name evidence="11" type="ORF">QJT80_15190</name>
</gene>
<keyword evidence="6" id="KW-0997">Cell inner membrane</keyword>
<comment type="similarity">
    <text evidence="2">Belongs to the GSP N family.</text>
</comment>
<comment type="subcellular location">
    <subcellularLocation>
        <location evidence="1">Cell inner membrane</location>
    </subcellularLocation>
</comment>
<protein>
    <recommendedName>
        <fullName evidence="3">Type II secretion system protein N</fullName>
    </recommendedName>
    <alternativeName>
        <fullName evidence="10">General secretion pathway protein N</fullName>
    </alternativeName>
</protein>
<dbReference type="GO" id="GO:0005886">
    <property type="term" value="C:plasma membrane"/>
    <property type="evidence" value="ECO:0007669"/>
    <property type="project" value="UniProtKB-SubCell"/>
</dbReference>
<evidence type="ECO:0000256" key="3">
    <source>
        <dbReference type="ARBA" id="ARBA00021563"/>
    </source>
</evidence>
<evidence type="ECO:0000256" key="2">
    <source>
        <dbReference type="ARBA" id="ARBA00007208"/>
    </source>
</evidence>
<dbReference type="EMBL" id="CP124755">
    <property type="protein sequence ID" value="WGZ90807.1"/>
    <property type="molecule type" value="Genomic_DNA"/>
</dbReference>
<reference evidence="11" key="2">
    <citation type="submission" date="2023-04" db="EMBL/GenBank/DDBJ databases">
        <authorList>
            <person name="Beletskiy A.V."/>
            <person name="Mardanov A.V."/>
            <person name="Ravin N.V."/>
        </authorList>
    </citation>
    <scope>NUCLEOTIDE SEQUENCE</scope>
    <source>
        <strain evidence="11">GKL-01</strain>
    </source>
</reference>
<dbReference type="InterPro" id="IPR000645">
    <property type="entry name" value="T2SS_GspN_CS"/>
</dbReference>
<evidence type="ECO:0000256" key="9">
    <source>
        <dbReference type="ARBA" id="ARBA00023136"/>
    </source>
</evidence>
<evidence type="ECO:0000256" key="10">
    <source>
        <dbReference type="ARBA" id="ARBA00030772"/>
    </source>
</evidence>
<dbReference type="Proteomes" id="UP001300672">
    <property type="component" value="Chromosome"/>
</dbReference>
<dbReference type="GO" id="GO:0015628">
    <property type="term" value="P:protein secretion by the type II secretion system"/>
    <property type="evidence" value="ECO:0007669"/>
    <property type="project" value="InterPro"/>
</dbReference>
<organism evidence="11">
    <name type="scientific">Candidatus Thiocaldithrix dubininis</name>
    <dbReference type="NCBI Taxonomy" id="3080823"/>
    <lineage>
        <taxon>Bacteria</taxon>
        <taxon>Pseudomonadati</taxon>
        <taxon>Pseudomonadota</taxon>
        <taxon>Gammaproteobacteria</taxon>
        <taxon>Thiotrichales</taxon>
        <taxon>Thiotrichaceae</taxon>
        <taxon>Candidatus Thiocaldithrix</taxon>
    </lineage>
</organism>
<keyword evidence="8" id="KW-0653">Protein transport</keyword>
<keyword evidence="7" id="KW-0812">Transmembrane</keyword>
<evidence type="ECO:0000256" key="4">
    <source>
        <dbReference type="ARBA" id="ARBA00022448"/>
    </source>
</evidence>
<reference evidence="11" key="1">
    <citation type="journal article" date="2023" name="Int. J. Mol. Sci.">
        <title>Metagenomics Revealed a New Genus 'Candidatus Thiocaldithrix dubininis' gen. nov., sp. nov. and a New Species 'Candidatus Thiothrix putei' sp. nov. in the Family Thiotrichaceae, Some Members of Which Have Traits of Both Na+- and H+-Motive Energetics.</title>
        <authorList>
            <person name="Ravin N.V."/>
            <person name="Muntyan M.S."/>
            <person name="Smolyakov D.D."/>
            <person name="Rudenko T.S."/>
            <person name="Beletsky A.V."/>
            <person name="Mardanov A.V."/>
            <person name="Grabovich M.Y."/>
        </authorList>
    </citation>
    <scope>NUCLEOTIDE SEQUENCE</scope>
    <source>
        <strain evidence="11">GKL-01</strain>
    </source>
</reference>
<evidence type="ECO:0000313" key="11">
    <source>
        <dbReference type="EMBL" id="WGZ90807.1"/>
    </source>
</evidence>
<evidence type="ECO:0000256" key="1">
    <source>
        <dbReference type="ARBA" id="ARBA00004533"/>
    </source>
</evidence>
<dbReference type="PROSITE" id="PS01142">
    <property type="entry name" value="T2SP_N"/>
    <property type="match status" value="1"/>
</dbReference>
<dbReference type="AlphaFoldDB" id="A0AA95H4I7"/>
<evidence type="ECO:0000256" key="5">
    <source>
        <dbReference type="ARBA" id="ARBA00022475"/>
    </source>
</evidence>
<dbReference type="GO" id="GO:0015627">
    <property type="term" value="C:type II protein secretion system complex"/>
    <property type="evidence" value="ECO:0007669"/>
    <property type="project" value="InterPro"/>
</dbReference>
<evidence type="ECO:0000256" key="7">
    <source>
        <dbReference type="ARBA" id="ARBA00022692"/>
    </source>
</evidence>
<name>A0AA95H4I7_9GAMM</name>
<sequence length="257" mass="27812">MKIRTLVLAGVSSFLLTSVAYMPINFLQKVFPQAFARVGQGFSGTLWSGSAQQLHTTPIPLQNVTWTWQGLALFKGHLAADVKAQLPMGGTIQGLCGVKWNTDVVCKDLRLSDFSIGVVANLLQNPMLSGVQGKLQAHLSQVTWDRQTYPVMEGSADWHNAGVPMLAPNLGTYSALLTREGDEQHIILNAKPEAALEINGQATLKPDATYQVSLNLKPNSSGSDTANLQSMLSMGLGNPDTNGQFHIEQQGKLPNFR</sequence>
<dbReference type="KEGG" id="tdu:QJT80_15190"/>
<evidence type="ECO:0000256" key="6">
    <source>
        <dbReference type="ARBA" id="ARBA00022519"/>
    </source>
</evidence>
<dbReference type="InterPro" id="IPR022792">
    <property type="entry name" value="T2SS_protein-GspN"/>
</dbReference>
<evidence type="ECO:0000256" key="8">
    <source>
        <dbReference type="ARBA" id="ARBA00022927"/>
    </source>
</evidence>
<accession>A0AA95H4I7</accession>